<dbReference type="EC" id="3.2.2.31" evidence="4 14"/>
<dbReference type="Pfam" id="PF14815">
    <property type="entry name" value="NUDIX_4"/>
    <property type="match status" value="1"/>
</dbReference>
<dbReference type="SUPFAM" id="SSF48150">
    <property type="entry name" value="DNA-glycosylase"/>
    <property type="match status" value="1"/>
</dbReference>
<organism evidence="17 18">
    <name type="scientific">Roseospira goensis</name>
    <dbReference type="NCBI Taxonomy" id="391922"/>
    <lineage>
        <taxon>Bacteria</taxon>
        <taxon>Pseudomonadati</taxon>
        <taxon>Pseudomonadota</taxon>
        <taxon>Alphaproteobacteria</taxon>
        <taxon>Rhodospirillales</taxon>
        <taxon>Rhodospirillaceae</taxon>
        <taxon>Roseospira</taxon>
    </lineage>
</organism>
<dbReference type="GO" id="GO:0051539">
    <property type="term" value="F:4 iron, 4 sulfur cluster binding"/>
    <property type="evidence" value="ECO:0007669"/>
    <property type="project" value="UniProtKB-UniRule"/>
</dbReference>
<evidence type="ECO:0000256" key="8">
    <source>
        <dbReference type="ARBA" id="ARBA00022763"/>
    </source>
</evidence>
<evidence type="ECO:0000259" key="16">
    <source>
        <dbReference type="SMART" id="SM00478"/>
    </source>
</evidence>
<keyword evidence="12" id="KW-0234">DNA repair</keyword>
<comment type="catalytic activity">
    <reaction evidence="1 14">
        <text>Hydrolyzes free adenine bases from 7,8-dihydro-8-oxoguanine:adenine mismatched double-stranded DNA, leaving an apurinic site.</text>
        <dbReference type="EC" id="3.2.2.31"/>
    </reaction>
</comment>
<dbReference type="InterPro" id="IPR044298">
    <property type="entry name" value="MIG/MutY"/>
</dbReference>
<evidence type="ECO:0000256" key="5">
    <source>
        <dbReference type="ARBA" id="ARBA00022023"/>
    </source>
</evidence>
<dbReference type="Proteomes" id="UP000555728">
    <property type="component" value="Unassembled WGS sequence"/>
</dbReference>
<dbReference type="GO" id="GO:0000701">
    <property type="term" value="F:purine-specific mismatch base pair DNA N-glycosylase activity"/>
    <property type="evidence" value="ECO:0007669"/>
    <property type="project" value="UniProtKB-EC"/>
</dbReference>
<evidence type="ECO:0000313" key="17">
    <source>
        <dbReference type="EMBL" id="MBB4286328.1"/>
    </source>
</evidence>
<evidence type="ECO:0000256" key="11">
    <source>
        <dbReference type="ARBA" id="ARBA00023014"/>
    </source>
</evidence>
<evidence type="ECO:0000313" key="18">
    <source>
        <dbReference type="Proteomes" id="UP000555728"/>
    </source>
</evidence>
<dbReference type="Gene3D" id="1.10.340.30">
    <property type="entry name" value="Hypothetical protein, domain 2"/>
    <property type="match status" value="1"/>
</dbReference>
<dbReference type="GO" id="GO:0006284">
    <property type="term" value="P:base-excision repair"/>
    <property type="evidence" value="ECO:0007669"/>
    <property type="project" value="UniProtKB-UniRule"/>
</dbReference>
<dbReference type="RefSeq" id="WP_184435086.1">
    <property type="nucleotide sequence ID" value="NZ_JACIGI010000015.1"/>
</dbReference>
<dbReference type="GO" id="GO:0006298">
    <property type="term" value="P:mismatch repair"/>
    <property type="evidence" value="ECO:0007669"/>
    <property type="project" value="TreeGrafter"/>
</dbReference>
<keyword evidence="10 14" id="KW-0408">Iron</keyword>
<dbReference type="Pfam" id="PF00730">
    <property type="entry name" value="HhH-GPD"/>
    <property type="match status" value="1"/>
</dbReference>
<dbReference type="InterPro" id="IPR015797">
    <property type="entry name" value="NUDIX_hydrolase-like_dom_sf"/>
</dbReference>
<dbReference type="GO" id="GO:0034039">
    <property type="term" value="F:8-oxo-7,8-dihydroguanine DNA N-glycosylase activity"/>
    <property type="evidence" value="ECO:0007669"/>
    <property type="project" value="TreeGrafter"/>
</dbReference>
<dbReference type="InterPro" id="IPR003265">
    <property type="entry name" value="HhH-GPD_domain"/>
</dbReference>
<evidence type="ECO:0000256" key="2">
    <source>
        <dbReference type="ARBA" id="ARBA00002933"/>
    </source>
</evidence>
<keyword evidence="7" id="KW-0479">Metal-binding</keyword>
<evidence type="ECO:0000256" key="3">
    <source>
        <dbReference type="ARBA" id="ARBA00008343"/>
    </source>
</evidence>
<dbReference type="FunFam" id="1.10.340.30:FF:000002">
    <property type="entry name" value="Adenine DNA glycosylase"/>
    <property type="match status" value="1"/>
</dbReference>
<sequence length="387" mass="41075">MARRAARAPNPADPADPAPEAASGPGTVAPPDAATAADLGARLLAWYDRDRRDLPWRPAPGAPPPDPYPVWLSEIMLQQTTVAAVKPYYVRFLARWPTVQALAAADDAAVMAEWAGLGYYARARNLLKCARAVVADHGGRFPDTEAGLRALPGIGAYTAAAIATICFGQRAVVVDGNVERVMARLFAVEDPLPGAKPTLRRLADALTPTARAGDHAQAVMDLGATLCTPRAPACGLCPWMAACAGRRAGLAERLPAKAPKAPRPTRRAVAFWIQRKDGALLLRQRPASGLLGGMMEVPSSPWEAAPMPDPAAAVAAAAPLPLSDWRALPGLVAHTFTHFHLELTVVMARVGANPRVRGIWVPLTELEGHALPTVMRKVIRHALTKGF</sequence>
<comment type="caution">
    <text evidence="17">The sequence shown here is derived from an EMBL/GenBank/DDBJ whole genome shotgun (WGS) entry which is preliminary data.</text>
</comment>
<comment type="function">
    <text evidence="2">Adenine glycosylase active on G-A mispairs. MutY also corrects error-prone DNA synthesis past GO lesions which are due to the oxidatively damaged form of guanine: 7,8-dihydro-8-oxoguanine (8-oxo-dGTP).</text>
</comment>
<comment type="cofactor">
    <cofactor evidence="14">
        <name>[4Fe-4S] cluster</name>
        <dbReference type="ChEBI" id="CHEBI:49883"/>
    </cofactor>
    <text evidence="14">Binds 1 [4Fe-4S] cluster.</text>
</comment>
<comment type="similarity">
    <text evidence="3 14">Belongs to the Nth/MutY family.</text>
</comment>
<dbReference type="AlphaFoldDB" id="A0A7W6RZY9"/>
<gene>
    <name evidence="17" type="ORF">GGD88_002057</name>
</gene>
<dbReference type="Gene3D" id="3.90.79.10">
    <property type="entry name" value="Nucleoside Triphosphate Pyrophosphohydrolase"/>
    <property type="match status" value="1"/>
</dbReference>
<name>A0A7W6RZY9_9PROT</name>
<feature type="compositionally biased region" description="Low complexity" evidence="15">
    <location>
        <begin position="18"/>
        <end position="33"/>
    </location>
</feature>
<dbReference type="InterPro" id="IPR011257">
    <property type="entry name" value="DNA_glycosylase"/>
</dbReference>
<feature type="region of interest" description="Disordered" evidence="15">
    <location>
        <begin position="1"/>
        <end position="33"/>
    </location>
</feature>
<dbReference type="SMART" id="SM00478">
    <property type="entry name" value="ENDO3c"/>
    <property type="match status" value="1"/>
</dbReference>
<dbReference type="EMBL" id="JACIGI010000015">
    <property type="protein sequence ID" value="MBB4286328.1"/>
    <property type="molecule type" value="Genomic_DNA"/>
</dbReference>
<dbReference type="GO" id="GO:0035485">
    <property type="term" value="F:adenine/guanine mispair binding"/>
    <property type="evidence" value="ECO:0007669"/>
    <property type="project" value="TreeGrafter"/>
</dbReference>
<dbReference type="Gene3D" id="1.10.1670.10">
    <property type="entry name" value="Helix-hairpin-Helix base-excision DNA repair enzymes (C-terminal)"/>
    <property type="match status" value="1"/>
</dbReference>
<protein>
    <recommendedName>
        <fullName evidence="5 14">Adenine DNA glycosylase</fullName>
        <ecNumber evidence="4 14">3.2.2.31</ecNumber>
    </recommendedName>
</protein>
<dbReference type="SUPFAM" id="SSF55811">
    <property type="entry name" value="Nudix"/>
    <property type="match status" value="1"/>
</dbReference>
<accession>A0A7W6RZY9</accession>
<evidence type="ECO:0000256" key="10">
    <source>
        <dbReference type="ARBA" id="ARBA00023004"/>
    </source>
</evidence>
<evidence type="ECO:0000256" key="9">
    <source>
        <dbReference type="ARBA" id="ARBA00022801"/>
    </source>
</evidence>
<feature type="domain" description="HhH-GPD" evidence="16">
    <location>
        <begin position="76"/>
        <end position="225"/>
    </location>
</feature>
<keyword evidence="8 14" id="KW-0227">DNA damage</keyword>
<dbReference type="CDD" id="cd03431">
    <property type="entry name" value="NUDIX_DNA_Glycosylase_C-MutY"/>
    <property type="match status" value="1"/>
</dbReference>
<reference evidence="17 18" key="1">
    <citation type="submission" date="2020-08" db="EMBL/GenBank/DDBJ databases">
        <title>Genome sequencing of Purple Non-Sulfur Bacteria from various extreme environments.</title>
        <authorList>
            <person name="Mayer M."/>
        </authorList>
    </citation>
    <scope>NUCLEOTIDE SEQUENCE [LARGE SCALE GENOMIC DNA]</scope>
    <source>
        <strain evidence="17 18">JA135</strain>
    </source>
</reference>
<dbReference type="CDD" id="cd00056">
    <property type="entry name" value="ENDO3c"/>
    <property type="match status" value="1"/>
</dbReference>
<evidence type="ECO:0000256" key="7">
    <source>
        <dbReference type="ARBA" id="ARBA00022723"/>
    </source>
</evidence>
<dbReference type="InterPro" id="IPR000445">
    <property type="entry name" value="HhH_motif"/>
</dbReference>
<proteinExistence type="inferred from homology"/>
<evidence type="ECO:0000256" key="6">
    <source>
        <dbReference type="ARBA" id="ARBA00022485"/>
    </source>
</evidence>
<keyword evidence="9 17" id="KW-0378">Hydrolase</keyword>
<keyword evidence="18" id="KW-1185">Reference proteome</keyword>
<dbReference type="InterPro" id="IPR029119">
    <property type="entry name" value="MutY_C"/>
</dbReference>
<dbReference type="GO" id="GO:0046872">
    <property type="term" value="F:metal ion binding"/>
    <property type="evidence" value="ECO:0007669"/>
    <property type="project" value="UniProtKB-UniRule"/>
</dbReference>
<dbReference type="NCBIfam" id="TIGR01084">
    <property type="entry name" value="mutY"/>
    <property type="match status" value="1"/>
</dbReference>
<keyword evidence="11" id="KW-0411">Iron-sulfur</keyword>
<evidence type="ECO:0000256" key="13">
    <source>
        <dbReference type="ARBA" id="ARBA00023295"/>
    </source>
</evidence>
<dbReference type="PANTHER" id="PTHR42944:SF1">
    <property type="entry name" value="ADENINE DNA GLYCOSYLASE"/>
    <property type="match status" value="1"/>
</dbReference>
<keyword evidence="6" id="KW-0004">4Fe-4S</keyword>
<dbReference type="InterPro" id="IPR005760">
    <property type="entry name" value="A/G_AdeGlyc_MutY"/>
</dbReference>
<dbReference type="GO" id="GO:0032357">
    <property type="term" value="F:oxidized purine DNA binding"/>
    <property type="evidence" value="ECO:0007669"/>
    <property type="project" value="TreeGrafter"/>
</dbReference>
<evidence type="ECO:0000256" key="1">
    <source>
        <dbReference type="ARBA" id="ARBA00000843"/>
    </source>
</evidence>
<dbReference type="Pfam" id="PF00633">
    <property type="entry name" value="HHH"/>
    <property type="match status" value="1"/>
</dbReference>
<evidence type="ECO:0000256" key="14">
    <source>
        <dbReference type="RuleBase" id="RU365096"/>
    </source>
</evidence>
<evidence type="ECO:0000256" key="4">
    <source>
        <dbReference type="ARBA" id="ARBA00012045"/>
    </source>
</evidence>
<dbReference type="InterPro" id="IPR023170">
    <property type="entry name" value="HhH_base_excis_C"/>
</dbReference>
<evidence type="ECO:0000256" key="15">
    <source>
        <dbReference type="SAM" id="MobiDB-lite"/>
    </source>
</evidence>
<evidence type="ECO:0000256" key="12">
    <source>
        <dbReference type="ARBA" id="ARBA00023204"/>
    </source>
</evidence>
<keyword evidence="13 14" id="KW-0326">Glycosidase</keyword>
<dbReference type="PANTHER" id="PTHR42944">
    <property type="entry name" value="ADENINE DNA GLYCOSYLASE"/>
    <property type="match status" value="1"/>
</dbReference>